<accession>A0A895YLL6</accession>
<evidence type="ECO:0000256" key="3">
    <source>
        <dbReference type="ARBA" id="ARBA00022679"/>
    </source>
</evidence>
<dbReference type="EC" id="2.1.1.72" evidence="1"/>
<dbReference type="GO" id="GO:0009007">
    <property type="term" value="F:site-specific DNA-methyltransferase (adenine-specific) activity"/>
    <property type="evidence" value="ECO:0007669"/>
    <property type="project" value="UniProtKB-EC"/>
</dbReference>
<dbReference type="PANTHER" id="PTHR33841:SF1">
    <property type="entry name" value="DNA METHYLTRANSFERASE A"/>
    <property type="match status" value="1"/>
</dbReference>
<dbReference type="Proteomes" id="UP000662857">
    <property type="component" value="Chromosome"/>
</dbReference>
<reference evidence="5" key="1">
    <citation type="submission" date="2021-02" db="EMBL/GenBank/DDBJ databases">
        <title>Natrosporangium hydrolyticum gen. nov., sp. nov, a haloalkaliphilic actinobacterium from a soda solonchak soil.</title>
        <authorList>
            <person name="Sorokin D.Y."/>
            <person name="Khijniak T.V."/>
            <person name="Zakharycheva A.P."/>
            <person name="Boueva O.V."/>
            <person name="Ariskina E.V."/>
            <person name="Hahnke R.L."/>
            <person name="Bunk B."/>
            <person name="Sproer C."/>
            <person name="Schumann P."/>
            <person name="Evtushenko L.I."/>
            <person name="Kublanov I.V."/>
        </authorList>
    </citation>
    <scope>NUCLEOTIDE SEQUENCE</scope>
    <source>
        <strain evidence="5">DSM 106523</strain>
    </source>
</reference>
<name>A0A895YLL6_9ACTN</name>
<evidence type="ECO:0000313" key="5">
    <source>
        <dbReference type="EMBL" id="QSB16872.1"/>
    </source>
</evidence>
<dbReference type="KEGG" id="nhy:JQS43_11645"/>
<dbReference type="InterPro" id="IPR029063">
    <property type="entry name" value="SAM-dependent_MTases_sf"/>
</dbReference>
<dbReference type="Gene3D" id="3.40.50.150">
    <property type="entry name" value="Vaccinia Virus protein VP39"/>
    <property type="match status" value="2"/>
</dbReference>
<evidence type="ECO:0000256" key="1">
    <source>
        <dbReference type="ARBA" id="ARBA00011900"/>
    </source>
</evidence>
<evidence type="ECO:0000313" key="6">
    <source>
        <dbReference type="Proteomes" id="UP000662857"/>
    </source>
</evidence>
<dbReference type="EMBL" id="CP070499">
    <property type="protein sequence ID" value="QSB16872.1"/>
    <property type="molecule type" value="Genomic_DNA"/>
</dbReference>
<comment type="catalytic activity">
    <reaction evidence="4">
        <text>a 2'-deoxyadenosine in DNA + S-adenosyl-L-methionine = an N(6)-methyl-2'-deoxyadenosine in DNA + S-adenosyl-L-homocysteine + H(+)</text>
        <dbReference type="Rhea" id="RHEA:15197"/>
        <dbReference type="Rhea" id="RHEA-COMP:12418"/>
        <dbReference type="Rhea" id="RHEA-COMP:12419"/>
        <dbReference type="ChEBI" id="CHEBI:15378"/>
        <dbReference type="ChEBI" id="CHEBI:57856"/>
        <dbReference type="ChEBI" id="CHEBI:59789"/>
        <dbReference type="ChEBI" id="CHEBI:90615"/>
        <dbReference type="ChEBI" id="CHEBI:90616"/>
        <dbReference type="EC" id="2.1.1.72"/>
    </reaction>
</comment>
<proteinExistence type="predicted"/>
<dbReference type="GO" id="GO:0032259">
    <property type="term" value="P:methylation"/>
    <property type="evidence" value="ECO:0007669"/>
    <property type="project" value="UniProtKB-KW"/>
</dbReference>
<dbReference type="SUPFAM" id="SSF53335">
    <property type="entry name" value="S-adenosyl-L-methionine-dependent methyltransferases"/>
    <property type="match status" value="1"/>
</dbReference>
<dbReference type="REBASE" id="490341">
    <property type="entry name" value="Mba106523ORF11645P"/>
</dbReference>
<gene>
    <name evidence="5" type="ORF">JQS43_11645</name>
</gene>
<keyword evidence="3" id="KW-0808">Transferase</keyword>
<evidence type="ECO:0000256" key="2">
    <source>
        <dbReference type="ARBA" id="ARBA00022603"/>
    </source>
</evidence>
<keyword evidence="6" id="KW-1185">Reference proteome</keyword>
<sequence length="1570" mass="175061">MSGSDAILVGESWISEHYFTTEATSESFRAKVVERRKAWDAEAKEGRATPRSRFTEARQALEADLASLSELLDPTVSPDRQDNRSVDAVAGGVHDRLLDILELRGHGLHLEQDGPLLRISSPGVTDRAPLVVVTATPVTAVEDLLTKDGVTLAEPVRLTDDGDEVKSAAKLVSTLFVTEDGPDFILVLAGRWALLTERERWAEGRYLAVDVQLVCERNDTKRAGEIDRALTCLSAQSIAPDADGKVWWQEVLEASVKHTVGVSKDLRDGVRLSIEIIANEVVDRRRAQGLPPLPAAEAQPLAKQSLRFLYRILFLLYAEASPELGVLPVGATEYDQGYSLDRLRELVQVELTNPRTRGGTHLYESLGVLFRLVDRGHSPAAEAGDEEEASATSGLTFHALRADLFRPEAIAHIDAVGLGNVALQQVLTHLLLSKESRGKDRGFISYAELGINQLGAVYEGLMSYTGFFAETDLYEVAKNGDASKGSWVVPVDRAGGISSADFVKAPDPTTGEEKPVLHRQGSFVFRLAGRERQQSASYYTPEVLTRFTVGQALEELLDQDGHTTTAAEILELTVCEPALGSGAFAIEAVRQLADQYLKRRQVELNQKIDPDEYPKRLQEVKAYLALHNVYGVDLNATAVEFAEITLWLDTMAKDLAAPWFGLHLRRGNSLVGARRAVYRRSQITDKSWLKATPDEVPLTSLVEDMTAGRVDSTGIHHFLLPAEGWGAAADAKEAAALVPEAAKRLKDWRRGIRSKPNKQQTDALVELAHRVEVLWQIAYRRLQIAEEQIRRAIPVWKAGDLPVGGTVSREEIERALADADGAYQRLRLVMDAWTALWFWPLTDQTTTVNEVRVEPPTLADWITGLQALLGRSPELRKSKLPKDTLAAGVSWEELNQAEQLELGFAGAHPVQNVLQKHPWLVVCQRVAAQQGFFHWHLDFASVFARGGFDLQVGNPPWVRPRSDVDALLAEGDPWWQLAVKPTQAQVKQKREATLALPGIQNLVVDGATDIAGLAEFVGSPAYPHLQGLQPDLYRCFMEQTWRNASGRGSIGLIHPESHFTDEKAGKLRRATYHRLGRHWQFTNALFLFEVHDQISFGVHIYASNRTSPRFLMATSLYHPETVLRSFDHDGSGAEPGLKDPEGKWDLRPHRSRITTVTQSTLETWHAILEGPDVPVGGTRMVYAVNRATAAVLDKLSNARRIGELGLHFSPGWHEKNDRTKGYFESEWGAPDSWQDVILQGPHLFVATPIYKSPNETMLHNQDWSATDFETLAANAVPVTAYKPTGDRHRYDRDYTHWGDDEERRSARDFYRLAWRAMAANTGERTLIPALIPPGAAHVNGVFCVGSPNVSLRTLVEIAGFTGSLVSDLLIRAAPKSGIYQGSFERLPIVRDHPLQKQLFSRTLRLNCVTDAYADLWRECWSDEFLRDEWTGGLAHARRLPLGDVGPEWTADTPLRITADRRQALVEIDALVALMLGLTADELCTIYRTQFPVLYGYDRKRDHYDANGRLVPQEVLKVWRKKGDRISEEERTATNQAGNTYTYELPFRTLDREADMRQAYAHFERLLAERS</sequence>
<dbReference type="InterPro" id="IPR050953">
    <property type="entry name" value="N4_N6_ade-DNA_methylase"/>
</dbReference>
<dbReference type="PANTHER" id="PTHR33841">
    <property type="entry name" value="DNA METHYLTRANSFERASE YEEA-RELATED"/>
    <property type="match status" value="1"/>
</dbReference>
<protein>
    <recommendedName>
        <fullName evidence="1">site-specific DNA-methyltransferase (adenine-specific)</fullName>
        <ecNumber evidence="1">2.1.1.72</ecNumber>
    </recommendedName>
</protein>
<keyword evidence="2 5" id="KW-0489">Methyltransferase</keyword>
<dbReference type="RefSeq" id="WP_239679111.1">
    <property type="nucleotide sequence ID" value="NZ_CP070499.1"/>
</dbReference>
<organism evidence="5 6">
    <name type="scientific">Natronosporangium hydrolyticum</name>
    <dbReference type="NCBI Taxonomy" id="2811111"/>
    <lineage>
        <taxon>Bacteria</taxon>
        <taxon>Bacillati</taxon>
        <taxon>Actinomycetota</taxon>
        <taxon>Actinomycetes</taxon>
        <taxon>Micromonosporales</taxon>
        <taxon>Micromonosporaceae</taxon>
        <taxon>Natronosporangium</taxon>
    </lineage>
</organism>
<evidence type="ECO:0000256" key="4">
    <source>
        <dbReference type="ARBA" id="ARBA00047942"/>
    </source>
</evidence>